<dbReference type="AlphaFoldDB" id="A0A0B0MXI5"/>
<proteinExistence type="predicted"/>
<dbReference type="EMBL" id="JRRC01407374">
    <property type="protein sequence ID" value="KHG04204.1"/>
    <property type="molecule type" value="Genomic_DNA"/>
</dbReference>
<protein>
    <submittedName>
        <fullName evidence="2">Olfactory guanylyl cyclase GC-D</fullName>
    </submittedName>
</protein>
<evidence type="ECO:0000313" key="3">
    <source>
        <dbReference type="Proteomes" id="UP000032142"/>
    </source>
</evidence>
<evidence type="ECO:0000313" key="2">
    <source>
        <dbReference type="EMBL" id="KHG04204.1"/>
    </source>
</evidence>
<reference evidence="3" key="1">
    <citation type="submission" date="2014-09" db="EMBL/GenBank/DDBJ databases">
        <authorList>
            <person name="Mudge J."/>
            <person name="Ramaraj T."/>
            <person name="Lindquist I.E."/>
            <person name="Bharti A.K."/>
            <person name="Sundararajan A."/>
            <person name="Cameron C.T."/>
            <person name="Woodward J.E."/>
            <person name="May G.D."/>
            <person name="Brubaker C."/>
            <person name="Broadhvest J."/>
            <person name="Wilkins T.A."/>
        </authorList>
    </citation>
    <scope>NUCLEOTIDE SEQUENCE</scope>
    <source>
        <strain evidence="3">cv. AKA8401</strain>
    </source>
</reference>
<gene>
    <name evidence="2" type="ORF">F383_29422</name>
</gene>
<accession>A0A0B0MXI5</accession>
<feature type="chain" id="PRO_5002058517" evidence="1">
    <location>
        <begin position="21"/>
        <end position="77"/>
    </location>
</feature>
<organism evidence="2 3">
    <name type="scientific">Gossypium arboreum</name>
    <name type="common">Tree cotton</name>
    <name type="synonym">Gossypium nanking</name>
    <dbReference type="NCBI Taxonomy" id="29729"/>
    <lineage>
        <taxon>Eukaryota</taxon>
        <taxon>Viridiplantae</taxon>
        <taxon>Streptophyta</taxon>
        <taxon>Embryophyta</taxon>
        <taxon>Tracheophyta</taxon>
        <taxon>Spermatophyta</taxon>
        <taxon>Magnoliopsida</taxon>
        <taxon>eudicotyledons</taxon>
        <taxon>Gunneridae</taxon>
        <taxon>Pentapetalae</taxon>
        <taxon>rosids</taxon>
        <taxon>malvids</taxon>
        <taxon>Malvales</taxon>
        <taxon>Malvaceae</taxon>
        <taxon>Malvoideae</taxon>
        <taxon>Gossypium</taxon>
    </lineage>
</organism>
<sequence>MSLGLPFWLRSCMCCGLTAARMSLPIYQLLRAYCSQLRFVSLLVLDQLEFRITLSNCRLPCDLAKFDSMFWYVLTHG</sequence>
<comment type="caution">
    <text evidence="2">The sequence shown here is derived from an EMBL/GenBank/DDBJ whole genome shotgun (WGS) entry which is preliminary data.</text>
</comment>
<keyword evidence="1" id="KW-0732">Signal</keyword>
<name>A0A0B0MXI5_GOSAR</name>
<dbReference type="Proteomes" id="UP000032142">
    <property type="component" value="Unassembled WGS sequence"/>
</dbReference>
<evidence type="ECO:0000256" key="1">
    <source>
        <dbReference type="SAM" id="SignalP"/>
    </source>
</evidence>
<feature type="signal peptide" evidence="1">
    <location>
        <begin position="1"/>
        <end position="20"/>
    </location>
</feature>
<keyword evidence="3" id="KW-1185">Reference proteome</keyword>